<dbReference type="AlphaFoldDB" id="A0A1X7TE33"/>
<dbReference type="PANTHER" id="PTHR46888">
    <property type="entry name" value="ZINC KNUCKLE DOMAINCONTAINING PROTEIN-RELATED"/>
    <property type="match status" value="1"/>
</dbReference>
<dbReference type="OrthoDB" id="6077919at2759"/>
<reference evidence="2" key="1">
    <citation type="submission" date="2017-05" db="UniProtKB">
        <authorList>
            <consortium name="EnsemblMetazoa"/>
        </authorList>
    </citation>
    <scope>IDENTIFICATION</scope>
</reference>
<dbReference type="PANTHER" id="PTHR46888:SF1">
    <property type="entry name" value="RIBONUCLEASE H"/>
    <property type="match status" value="1"/>
</dbReference>
<dbReference type="OMA" id="RTKMINT"/>
<protein>
    <recommendedName>
        <fullName evidence="3">Retrotransposon gag domain-containing protein</fullName>
    </recommendedName>
</protein>
<name>A0A1X7TE33_AMPQE</name>
<proteinExistence type="predicted"/>
<feature type="compositionally biased region" description="Basic and acidic residues" evidence="1">
    <location>
        <begin position="7"/>
        <end position="35"/>
    </location>
</feature>
<dbReference type="EnsemblMetazoa" id="Aqu2.1.12869_001">
    <property type="protein sequence ID" value="Aqu2.1.12869_001"/>
    <property type="gene ID" value="Aqu2.1.12869"/>
</dbReference>
<dbReference type="InParanoid" id="A0A1X7TE33"/>
<accession>A0A1X7TE33</accession>
<dbReference type="STRING" id="400682.A0A1X7TE33"/>
<organism evidence="2">
    <name type="scientific">Amphimedon queenslandica</name>
    <name type="common">Sponge</name>
    <dbReference type="NCBI Taxonomy" id="400682"/>
    <lineage>
        <taxon>Eukaryota</taxon>
        <taxon>Metazoa</taxon>
        <taxon>Porifera</taxon>
        <taxon>Demospongiae</taxon>
        <taxon>Heteroscleromorpha</taxon>
        <taxon>Haplosclerida</taxon>
        <taxon>Niphatidae</taxon>
        <taxon>Amphimedon</taxon>
    </lineage>
</organism>
<feature type="region of interest" description="Disordered" evidence="1">
    <location>
        <begin position="1"/>
        <end position="35"/>
    </location>
</feature>
<evidence type="ECO:0000313" key="2">
    <source>
        <dbReference type="EnsemblMetazoa" id="Aqu2.1.12869_001"/>
    </source>
</evidence>
<evidence type="ECO:0000256" key="1">
    <source>
        <dbReference type="SAM" id="MobiDB-lite"/>
    </source>
</evidence>
<evidence type="ECO:0008006" key="3">
    <source>
        <dbReference type="Google" id="ProtNLM"/>
    </source>
</evidence>
<sequence>MEEQGQEIERGEEERQRYEELRQKEEDRRQEREEDHLRYEELIRSLTEKKKDVGPETLKLTKLGELDDIKAFLTAFERAVNAHNVDQKDWAAMLAPQLTGKALKAYAAMANADAKDYMKVKEAIFRRYDINEETYRQRFRSAHIKRTDTVGDADMDYRPCR</sequence>